<dbReference type="AlphaFoldDB" id="A0A7W8J9J8"/>
<reference evidence="2 3" key="1">
    <citation type="submission" date="2020-08" db="EMBL/GenBank/DDBJ databases">
        <title>Genomic Encyclopedia of Type Strains, Phase IV (KMG-V): Genome sequencing to study the core and pangenomes of soil and plant-associated prokaryotes.</title>
        <authorList>
            <person name="Whitman W."/>
        </authorList>
    </citation>
    <scope>NUCLEOTIDE SEQUENCE [LARGE SCALE GENOMIC DNA]</scope>
    <source>
        <strain evidence="2 3">M8US30</strain>
    </source>
</reference>
<organism evidence="2 3">
    <name type="scientific">Tunturiibacter lichenicola</name>
    <dbReference type="NCBI Taxonomy" id="2051959"/>
    <lineage>
        <taxon>Bacteria</taxon>
        <taxon>Pseudomonadati</taxon>
        <taxon>Acidobacteriota</taxon>
        <taxon>Terriglobia</taxon>
        <taxon>Terriglobales</taxon>
        <taxon>Acidobacteriaceae</taxon>
        <taxon>Tunturiibacter</taxon>
    </lineage>
</organism>
<dbReference type="Pfam" id="PF00903">
    <property type="entry name" value="Glyoxalase"/>
    <property type="match status" value="1"/>
</dbReference>
<dbReference type="Proteomes" id="UP000569092">
    <property type="component" value="Unassembled WGS sequence"/>
</dbReference>
<dbReference type="InterPro" id="IPR029068">
    <property type="entry name" value="Glyas_Bleomycin-R_OHBP_Dase"/>
</dbReference>
<sequence length="121" mass="12825">MPPTFGNGKICYLEIPATDVAVSSAFYANVFGWSLRQHGDGTTAFDDGVGEVSGMWVLNRPPSTHPGIVISIMVDSAIATVDRITAHGGEIVQPIDPNASEITAHFRDPGGNVLGIYQERG</sequence>
<dbReference type="InterPro" id="IPR004360">
    <property type="entry name" value="Glyas_Fos-R_dOase_dom"/>
</dbReference>
<evidence type="ECO:0000313" key="2">
    <source>
        <dbReference type="EMBL" id="MBB5344981.1"/>
    </source>
</evidence>
<evidence type="ECO:0000313" key="3">
    <source>
        <dbReference type="Proteomes" id="UP000569092"/>
    </source>
</evidence>
<dbReference type="InterPro" id="IPR052164">
    <property type="entry name" value="Anthracycline_SecMetBiosynth"/>
</dbReference>
<gene>
    <name evidence="2" type="ORF">HDF10_002967</name>
</gene>
<comment type="caution">
    <text evidence="2">The sequence shown here is derived from an EMBL/GenBank/DDBJ whole genome shotgun (WGS) entry which is preliminary data.</text>
</comment>
<dbReference type="CDD" id="cd07247">
    <property type="entry name" value="SgaA_N_like"/>
    <property type="match status" value="1"/>
</dbReference>
<feature type="domain" description="VOC" evidence="1">
    <location>
        <begin position="9"/>
        <end position="119"/>
    </location>
</feature>
<dbReference type="EMBL" id="JACHDZ010000004">
    <property type="protein sequence ID" value="MBB5344981.1"/>
    <property type="molecule type" value="Genomic_DNA"/>
</dbReference>
<dbReference type="PROSITE" id="PS51819">
    <property type="entry name" value="VOC"/>
    <property type="match status" value="1"/>
</dbReference>
<name>A0A7W8J9J8_9BACT</name>
<dbReference type="Gene3D" id="3.10.180.10">
    <property type="entry name" value="2,3-Dihydroxybiphenyl 1,2-Dioxygenase, domain 1"/>
    <property type="match status" value="1"/>
</dbReference>
<proteinExistence type="predicted"/>
<accession>A0A7W8J9J8</accession>
<dbReference type="PANTHER" id="PTHR33993:SF1">
    <property type="entry name" value="GLYOXALASE FAMILY PROTEIN"/>
    <property type="match status" value="1"/>
</dbReference>
<protein>
    <recommendedName>
        <fullName evidence="1">VOC domain-containing protein</fullName>
    </recommendedName>
</protein>
<dbReference type="InterPro" id="IPR037523">
    <property type="entry name" value="VOC_core"/>
</dbReference>
<dbReference type="SUPFAM" id="SSF54593">
    <property type="entry name" value="Glyoxalase/Bleomycin resistance protein/Dihydroxybiphenyl dioxygenase"/>
    <property type="match status" value="1"/>
</dbReference>
<evidence type="ECO:0000259" key="1">
    <source>
        <dbReference type="PROSITE" id="PS51819"/>
    </source>
</evidence>
<dbReference type="PANTHER" id="PTHR33993">
    <property type="entry name" value="GLYOXALASE-RELATED"/>
    <property type="match status" value="1"/>
</dbReference>